<keyword evidence="1 7" id="KW-0436">Ligase</keyword>
<keyword evidence="5 7" id="KW-0234">DNA repair</keyword>
<sequence>MTGMRWLAIVAWLFCGSGQAICPVWTPATAREEIAHLQKQLNQWDQAYYQQGESPVDDALYDSLHQRLQQWQRCFQPALALREPQTGEGDRWHPVAHTGVKKLADRQSLANWMQGKAPLWLQPKVDGVAVTLVYQHGQLTAAISRGSGLQGESWLEKVRHIKAVPQQIATESERVVLQGEIYLPMTGHQQATMGGANARAQVAGALMRQQPSPLLESLGVFIWAWPDGPASMAQRLSQLTAFGFGAESHWTQPVNTADEVAHWRERWFRQPLPFVTDGVVVQREQRSAGKHWLPGQSDEVAAWKYTPPVITTEVLSVDFPIGRTGKIAVVLNLLPVQLDDKIVRRVSMGSLRRWQEANVVPGDQIAISLAGQGIPRFEQVVWRVKQRQIPVAPVADDYHILSCLHPTPECREQFLARLSWLSQKEVLNIPGIQRRSWQRLMQMEAFSHLFAWLSFSPQQLQSVPGITEARAQQIWLHFQQSRQQPFKRWVKALGVPVPTAALNALADNSWQQLIARDEQSWQALPGIGEALALRITHFLRDEDVRRLIAFLQHELDMP</sequence>
<dbReference type="PANTHER" id="PTHR47810:SF1">
    <property type="entry name" value="DNA LIGASE B"/>
    <property type="match status" value="1"/>
</dbReference>
<reference evidence="11" key="1">
    <citation type="submission" date="2023-07" db="EMBL/GenBank/DDBJ databases">
        <title>Genome mining of underrepresented organisms for secondary metabolites.</title>
        <authorList>
            <person name="D'Agostino P.M."/>
        </authorList>
    </citation>
    <scope>NUCLEOTIDE SEQUENCE [LARGE SCALE GENOMIC DNA]</scope>
    <source>
        <strain evidence="11">WS4403</strain>
    </source>
</reference>
<dbReference type="PANTHER" id="PTHR47810">
    <property type="entry name" value="DNA LIGASE"/>
    <property type="match status" value="1"/>
</dbReference>
<dbReference type="Pfam" id="PF03120">
    <property type="entry name" value="OB_DNA_ligase"/>
    <property type="match status" value="1"/>
</dbReference>
<comment type="function">
    <text evidence="7">Catalyzes the formation of phosphodiester linkages between 5'-phosphoryl and 3'-hydroxyl groups in double-stranded DNA using NAD as a coenzyme and as the energy source for the reaction.</text>
</comment>
<keyword evidence="8" id="KW-0732">Signal</keyword>
<dbReference type="InterPro" id="IPR013839">
    <property type="entry name" value="DNAligase_adenylation"/>
</dbReference>
<dbReference type="Proteomes" id="UP001195624">
    <property type="component" value="Unassembled WGS sequence"/>
</dbReference>
<dbReference type="NCBIfam" id="NF005987">
    <property type="entry name" value="PRK08097.1"/>
    <property type="match status" value="1"/>
</dbReference>
<feature type="chain" id="PRO_5047526729" description="DNA ligase B" evidence="8">
    <location>
        <begin position="21"/>
        <end position="558"/>
    </location>
</feature>
<proteinExistence type="inferred from homology"/>
<evidence type="ECO:0000256" key="5">
    <source>
        <dbReference type="ARBA" id="ARBA00023204"/>
    </source>
</evidence>
<name>A0ABS4P8X2_9GAMM</name>
<dbReference type="SUPFAM" id="SSF56091">
    <property type="entry name" value="DNA ligase/mRNA capping enzyme, catalytic domain"/>
    <property type="match status" value="1"/>
</dbReference>
<comment type="catalytic activity">
    <reaction evidence="6 7">
        <text>NAD(+) + (deoxyribonucleotide)n-3'-hydroxyl + 5'-phospho-(deoxyribonucleotide)m = (deoxyribonucleotide)n+m + AMP + beta-nicotinamide D-nucleotide.</text>
        <dbReference type="EC" id="6.5.1.2"/>
    </reaction>
</comment>
<evidence type="ECO:0000259" key="9">
    <source>
        <dbReference type="SMART" id="SM00532"/>
    </source>
</evidence>
<dbReference type="SUPFAM" id="SSF50249">
    <property type="entry name" value="Nucleic acid-binding proteins"/>
    <property type="match status" value="1"/>
</dbReference>
<evidence type="ECO:0000256" key="4">
    <source>
        <dbReference type="ARBA" id="ARBA00023027"/>
    </source>
</evidence>
<dbReference type="Gene3D" id="3.30.470.30">
    <property type="entry name" value="DNA ligase/mRNA capping enzyme"/>
    <property type="match status" value="1"/>
</dbReference>
<dbReference type="SUPFAM" id="SSF47781">
    <property type="entry name" value="RuvA domain 2-like"/>
    <property type="match status" value="1"/>
</dbReference>
<evidence type="ECO:0000256" key="1">
    <source>
        <dbReference type="ARBA" id="ARBA00022598"/>
    </source>
</evidence>
<gene>
    <name evidence="7" type="primary">ligB</name>
    <name evidence="10" type="ORF">J2125_002269</name>
</gene>
<evidence type="ECO:0000256" key="2">
    <source>
        <dbReference type="ARBA" id="ARBA00022705"/>
    </source>
</evidence>
<dbReference type="Gene3D" id="2.40.50.140">
    <property type="entry name" value="Nucleic acid-binding proteins"/>
    <property type="match status" value="1"/>
</dbReference>
<organism evidence="10 11">
    <name type="scientific">Winslowiella toletana</name>
    <dbReference type="NCBI Taxonomy" id="92490"/>
    <lineage>
        <taxon>Bacteria</taxon>
        <taxon>Pseudomonadati</taxon>
        <taxon>Pseudomonadota</taxon>
        <taxon>Gammaproteobacteria</taxon>
        <taxon>Enterobacterales</taxon>
        <taxon>Erwiniaceae</taxon>
        <taxon>Winslowiella</taxon>
    </lineage>
</organism>
<keyword evidence="4 7" id="KW-0520">NAD</keyword>
<keyword evidence="3 7" id="KW-0227">DNA damage</keyword>
<feature type="domain" description="NAD-dependent DNA ligase N-terminal" evidence="9">
    <location>
        <begin position="29"/>
        <end position="426"/>
    </location>
</feature>
<keyword evidence="2 7" id="KW-0235">DNA replication</keyword>
<dbReference type="Pfam" id="PF01653">
    <property type="entry name" value="DNA_ligase_aden"/>
    <property type="match status" value="1"/>
</dbReference>
<evidence type="ECO:0000256" key="3">
    <source>
        <dbReference type="ARBA" id="ARBA00022763"/>
    </source>
</evidence>
<dbReference type="InterPro" id="IPR010994">
    <property type="entry name" value="RuvA_2-like"/>
</dbReference>
<protein>
    <recommendedName>
        <fullName evidence="7">DNA ligase B</fullName>
        <ecNumber evidence="7">6.5.1.2</ecNumber>
    </recommendedName>
    <alternativeName>
        <fullName evidence="7">Polydeoxyribonucleotide synthase [NAD(+)] B</fullName>
    </alternativeName>
</protein>
<dbReference type="SMART" id="SM00532">
    <property type="entry name" value="LIGANc"/>
    <property type="match status" value="1"/>
</dbReference>
<evidence type="ECO:0000313" key="11">
    <source>
        <dbReference type="Proteomes" id="UP001195624"/>
    </source>
</evidence>
<dbReference type="Gene3D" id="1.10.287.610">
    <property type="entry name" value="Helix hairpin bin"/>
    <property type="match status" value="1"/>
</dbReference>
<keyword evidence="11" id="KW-1185">Reference proteome</keyword>
<dbReference type="InterPro" id="IPR050326">
    <property type="entry name" value="NAD_dep_DNA_ligaseB"/>
</dbReference>
<evidence type="ECO:0000313" key="10">
    <source>
        <dbReference type="EMBL" id="MBP2169077.1"/>
    </source>
</evidence>
<dbReference type="InterPro" id="IPR020923">
    <property type="entry name" value="DNA_ligase_B"/>
</dbReference>
<feature type="active site" description="N6-AMP-lysine intermediate" evidence="7">
    <location>
        <position position="124"/>
    </location>
</feature>
<evidence type="ECO:0000256" key="6">
    <source>
        <dbReference type="ARBA" id="ARBA00034005"/>
    </source>
</evidence>
<evidence type="ECO:0000256" key="7">
    <source>
        <dbReference type="HAMAP-Rule" id="MF_01587"/>
    </source>
</evidence>
<accession>A0ABS4P8X2</accession>
<dbReference type="Gene3D" id="1.10.150.20">
    <property type="entry name" value="5' to 3' exonuclease, C-terminal subdomain"/>
    <property type="match status" value="1"/>
</dbReference>
<evidence type="ECO:0000256" key="8">
    <source>
        <dbReference type="SAM" id="SignalP"/>
    </source>
</evidence>
<dbReference type="HAMAP" id="MF_01587">
    <property type="entry name" value="DNA_ligase_B"/>
    <property type="match status" value="1"/>
</dbReference>
<dbReference type="EMBL" id="JAGGMQ010000001">
    <property type="protein sequence ID" value="MBP2169077.1"/>
    <property type="molecule type" value="Genomic_DNA"/>
</dbReference>
<dbReference type="RefSeq" id="WP_017801601.1">
    <property type="nucleotide sequence ID" value="NZ_JAGGMQ010000001.1"/>
</dbReference>
<dbReference type="InterPro" id="IPR004150">
    <property type="entry name" value="NAD_DNA_ligase_OB"/>
</dbReference>
<comment type="caution">
    <text evidence="10">The sequence shown here is derived from an EMBL/GenBank/DDBJ whole genome shotgun (WGS) entry which is preliminary data.</text>
</comment>
<dbReference type="EC" id="6.5.1.2" evidence="7"/>
<feature type="signal peptide" evidence="8">
    <location>
        <begin position="1"/>
        <end position="20"/>
    </location>
</feature>
<comment type="similarity">
    <text evidence="7">Belongs to the NAD-dependent DNA ligase family. LigB subfamily.</text>
</comment>
<dbReference type="GO" id="GO:0003911">
    <property type="term" value="F:DNA ligase (NAD+) activity"/>
    <property type="evidence" value="ECO:0007669"/>
    <property type="project" value="UniProtKB-EC"/>
</dbReference>
<dbReference type="InterPro" id="IPR012340">
    <property type="entry name" value="NA-bd_OB-fold"/>
</dbReference>
<dbReference type="InterPro" id="IPR013840">
    <property type="entry name" value="DNAligase_N"/>
</dbReference>